<feature type="transmembrane region" description="Helical" evidence="6">
    <location>
        <begin position="285"/>
        <end position="306"/>
    </location>
</feature>
<evidence type="ECO:0000256" key="5">
    <source>
        <dbReference type="ARBA" id="ARBA00023136"/>
    </source>
</evidence>
<name>A0A1Y2DSN6_9PEZI</name>
<dbReference type="STRING" id="1141098.A0A1Y2DSN6"/>
<evidence type="ECO:0000256" key="4">
    <source>
        <dbReference type="ARBA" id="ARBA00022989"/>
    </source>
</evidence>
<evidence type="ECO:0000313" key="8">
    <source>
        <dbReference type="Proteomes" id="UP000193689"/>
    </source>
</evidence>
<dbReference type="RefSeq" id="XP_040714129.1">
    <property type="nucleotide sequence ID" value="XM_040864048.1"/>
</dbReference>
<dbReference type="PANTHER" id="PTHR11660:SF57">
    <property type="entry name" value="SOLUTE CARRIER FAMILY 40 MEMBER"/>
    <property type="match status" value="1"/>
</dbReference>
<comment type="similarity">
    <text evidence="6">Belongs to the ferroportin (FP) (TC 2.A.100) family. SLC40A subfamily.</text>
</comment>
<keyword evidence="2 6" id="KW-0813">Transport</keyword>
<dbReference type="AlphaFoldDB" id="A0A1Y2DSN6"/>
<keyword evidence="6" id="KW-0406">Ion transport</keyword>
<comment type="caution">
    <text evidence="7">The sequence shown here is derived from an EMBL/GenBank/DDBJ whole genome shotgun (WGS) entry which is preliminary data.</text>
</comment>
<protein>
    <recommendedName>
        <fullName evidence="6">Solute carrier family 40 member</fullName>
    </recommendedName>
</protein>
<keyword evidence="3 6" id="KW-0812">Transmembrane</keyword>
<proteinExistence type="inferred from homology"/>
<feature type="transmembrane region" description="Helical" evidence="6">
    <location>
        <begin position="443"/>
        <end position="463"/>
    </location>
</feature>
<comment type="subcellular location">
    <subcellularLocation>
        <location evidence="1 6">Membrane</location>
        <topology evidence="1 6">Multi-pass membrane protein</topology>
    </subcellularLocation>
</comment>
<comment type="caution">
    <text evidence="6">Lacks conserved residue(s) required for the propagation of feature annotation.</text>
</comment>
<keyword evidence="8" id="KW-1185">Reference proteome</keyword>
<dbReference type="Proteomes" id="UP000193689">
    <property type="component" value="Unassembled WGS sequence"/>
</dbReference>
<dbReference type="InParanoid" id="A0A1Y2DSN6"/>
<feature type="transmembrane region" description="Helical" evidence="6">
    <location>
        <begin position="511"/>
        <end position="534"/>
    </location>
</feature>
<dbReference type="EMBL" id="MCFJ01000009">
    <property type="protein sequence ID" value="ORY62293.1"/>
    <property type="molecule type" value="Genomic_DNA"/>
</dbReference>
<sequence>MVRISGEAVELANEGSLPAQEVPQTSITRSQAVKLYISHALSTWNARGYEFATILFTASAYPDTLVAAAIRMTIVYFAMILFSSVVGRWVQKSPNRLRTLLATIFVNRASVLAGAFFWLLILSQEDLIGSEGRFSLAKNDTLKHILFVVAMSFGIIERLSASGNLISMERDWVVTVAAPSGRPYDLTHLNAVMRRIDLVCKLISPILISVVISALDSVRIGVVYTALTSMVSIPIEAISARRVWDDNPSLRVPKEVPPEGETPPLQSGTMSWRTQLRQYLHDSKMYFSTTVWIPSMALAMLYFNVITWRATFITYLINVGYSLNTITIARTIGSLFEISSTVATPRGVEYLGKSYRSVPQDEHESEVGLVSGEDSQSVRDTRTLVGLQRFGLWGFTWQVFNTAPVVVALFAITAPRVQDGGINVFASRMVDRAADYTLPAPPVGWSIVLFSFLAISRFGVWIYDLTTQQLTQTLVPSHQRSSFAGVETSMMNIVQLFAGGAAIAYPKTDQFVYLASASFVVVVLSWLMYASWVYRQRGHLVHWEKLGQGLFVGGR</sequence>
<dbReference type="InterPro" id="IPR009716">
    <property type="entry name" value="Ferroportin-1"/>
</dbReference>
<dbReference type="Pfam" id="PF06963">
    <property type="entry name" value="FPN1"/>
    <property type="match status" value="2"/>
</dbReference>
<dbReference type="GO" id="GO:0016020">
    <property type="term" value="C:membrane"/>
    <property type="evidence" value="ECO:0007669"/>
    <property type="project" value="UniProtKB-SubCell"/>
</dbReference>
<feature type="transmembrane region" description="Helical" evidence="6">
    <location>
        <begin position="99"/>
        <end position="121"/>
    </location>
</feature>
<evidence type="ECO:0000256" key="1">
    <source>
        <dbReference type="ARBA" id="ARBA00004141"/>
    </source>
</evidence>
<evidence type="ECO:0000256" key="3">
    <source>
        <dbReference type="ARBA" id="ARBA00022692"/>
    </source>
</evidence>
<reference evidence="7 8" key="1">
    <citation type="submission" date="2016-07" db="EMBL/GenBank/DDBJ databases">
        <title>Pervasive Adenine N6-methylation of Active Genes in Fungi.</title>
        <authorList>
            <consortium name="DOE Joint Genome Institute"/>
            <person name="Mondo S.J."/>
            <person name="Dannebaum R.O."/>
            <person name="Kuo R.C."/>
            <person name="Labutti K."/>
            <person name="Haridas S."/>
            <person name="Kuo A."/>
            <person name="Salamov A."/>
            <person name="Ahrendt S.R."/>
            <person name="Lipzen A."/>
            <person name="Sullivan W."/>
            <person name="Andreopoulos W.B."/>
            <person name="Clum A."/>
            <person name="Lindquist E."/>
            <person name="Daum C."/>
            <person name="Ramamoorthy G.K."/>
            <person name="Gryganskyi A."/>
            <person name="Culley D."/>
            <person name="Magnuson J.K."/>
            <person name="James T.Y."/>
            <person name="O'Malley M.A."/>
            <person name="Stajich J.E."/>
            <person name="Spatafora J.W."/>
            <person name="Visel A."/>
            <person name="Grigoriev I.V."/>
        </authorList>
    </citation>
    <scope>NUCLEOTIDE SEQUENCE [LARGE SCALE GENOMIC DNA]</scope>
    <source>
        <strain evidence="7 8">CBS 129021</strain>
    </source>
</reference>
<evidence type="ECO:0000256" key="2">
    <source>
        <dbReference type="ARBA" id="ARBA00022448"/>
    </source>
</evidence>
<feature type="transmembrane region" description="Helical" evidence="6">
    <location>
        <begin position="65"/>
        <end position="87"/>
    </location>
</feature>
<comment type="function">
    <text evidence="6">May be involved in iron transport and iron homeostasis.</text>
</comment>
<feature type="transmembrane region" description="Helical" evidence="6">
    <location>
        <begin position="141"/>
        <end position="160"/>
    </location>
</feature>
<organism evidence="7 8">
    <name type="scientific">Pseudomassariella vexata</name>
    <dbReference type="NCBI Taxonomy" id="1141098"/>
    <lineage>
        <taxon>Eukaryota</taxon>
        <taxon>Fungi</taxon>
        <taxon>Dikarya</taxon>
        <taxon>Ascomycota</taxon>
        <taxon>Pezizomycotina</taxon>
        <taxon>Sordariomycetes</taxon>
        <taxon>Xylariomycetidae</taxon>
        <taxon>Amphisphaeriales</taxon>
        <taxon>Pseudomassariaceae</taxon>
        <taxon>Pseudomassariella</taxon>
    </lineage>
</organism>
<evidence type="ECO:0000313" key="7">
    <source>
        <dbReference type="EMBL" id="ORY62293.1"/>
    </source>
</evidence>
<feature type="transmembrane region" description="Helical" evidence="6">
    <location>
        <begin position="484"/>
        <end position="505"/>
    </location>
</feature>
<gene>
    <name evidence="7" type="ORF">BCR38DRAFT_486561</name>
</gene>
<feature type="transmembrane region" description="Helical" evidence="6">
    <location>
        <begin position="198"/>
        <end position="215"/>
    </location>
</feature>
<dbReference type="OrthoDB" id="648861at2759"/>
<dbReference type="PANTHER" id="PTHR11660">
    <property type="entry name" value="SOLUTE CARRIER FAMILY 40 MEMBER"/>
    <property type="match status" value="1"/>
</dbReference>
<feature type="transmembrane region" description="Helical" evidence="6">
    <location>
        <begin position="390"/>
        <end position="412"/>
    </location>
</feature>
<keyword evidence="5 6" id="KW-0472">Membrane</keyword>
<keyword evidence="4 6" id="KW-1133">Transmembrane helix</keyword>
<dbReference type="GO" id="GO:0005381">
    <property type="term" value="F:iron ion transmembrane transporter activity"/>
    <property type="evidence" value="ECO:0007669"/>
    <property type="project" value="UniProtKB-UniRule"/>
</dbReference>
<accession>A0A1Y2DSN6</accession>
<evidence type="ECO:0000256" key="6">
    <source>
        <dbReference type="RuleBase" id="RU365065"/>
    </source>
</evidence>
<dbReference type="GeneID" id="63780260"/>